<organism evidence="1 2">
    <name type="scientific">Mucilaginibacter celer</name>
    <dbReference type="NCBI Taxonomy" id="2305508"/>
    <lineage>
        <taxon>Bacteria</taxon>
        <taxon>Pseudomonadati</taxon>
        <taxon>Bacteroidota</taxon>
        <taxon>Sphingobacteriia</taxon>
        <taxon>Sphingobacteriales</taxon>
        <taxon>Sphingobacteriaceae</taxon>
        <taxon>Mucilaginibacter</taxon>
    </lineage>
</organism>
<gene>
    <name evidence="1" type="ORF">HYN43_023810</name>
</gene>
<reference evidence="1 2" key="1">
    <citation type="submission" date="2018-10" db="EMBL/GenBank/DDBJ databases">
        <title>Genome sequencing of Mucilaginibacter sp. HYN0043.</title>
        <authorList>
            <person name="Kim M."/>
            <person name="Yi H."/>
        </authorList>
    </citation>
    <scope>NUCLEOTIDE SEQUENCE [LARGE SCALE GENOMIC DNA]</scope>
    <source>
        <strain evidence="1 2">HYN0043</strain>
    </source>
</reference>
<protein>
    <submittedName>
        <fullName evidence="1">Uncharacterized protein</fullName>
    </submittedName>
</protein>
<dbReference type="EMBL" id="CP032869">
    <property type="protein sequence ID" value="AYL98125.1"/>
    <property type="molecule type" value="Genomic_DNA"/>
</dbReference>
<evidence type="ECO:0000313" key="1">
    <source>
        <dbReference type="EMBL" id="AYL98125.1"/>
    </source>
</evidence>
<dbReference type="AlphaFoldDB" id="A0A494W3P0"/>
<accession>A0A494W3P0</accession>
<sequence length="73" mass="8509">MISQNYCAWFMINCTKRNSYPLTLAPAYFNDAKCLFNDFKNRDALFKGSFTSTKQIIHHKSKTSWKTQALPKP</sequence>
<dbReference type="Proteomes" id="UP000270046">
    <property type="component" value="Chromosome"/>
</dbReference>
<keyword evidence="2" id="KW-1185">Reference proteome</keyword>
<dbReference type="KEGG" id="muh:HYN43_023810"/>
<proteinExistence type="predicted"/>
<name>A0A494W3P0_9SPHI</name>
<evidence type="ECO:0000313" key="2">
    <source>
        <dbReference type="Proteomes" id="UP000270046"/>
    </source>
</evidence>